<name>X1N8A2_9ZZZZ</name>
<evidence type="ECO:0000313" key="1">
    <source>
        <dbReference type="EMBL" id="GAI23060.1"/>
    </source>
</evidence>
<dbReference type="AlphaFoldDB" id="X1N8A2"/>
<dbReference type="EMBL" id="BARV01017413">
    <property type="protein sequence ID" value="GAI23060.1"/>
    <property type="molecule type" value="Genomic_DNA"/>
</dbReference>
<gene>
    <name evidence="1" type="ORF">S06H3_29683</name>
</gene>
<proteinExistence type="predicted"/>
<accession>X1N8A2</accession>
<comment type="caution">
    <text evidence="1">The sequence shown here is derived from an EMBL/GenBank/DDBJ whole genome shotgun (WGS) entry which is preliminary data.</text>
</comment>
<reference evidence="1" key="1">
    <citation type="journal article" date="2014" name="Front. Microbiol.">
        <title>High frequency of phylogenetically diverse reductive dehalogenase-homologous genes in deep subseafloor sedimentary metagenomes.</title>
        <authorList>
            <person name="Kawai M."/>
            <person name="Futagami T."/>
            <person name="Toyoda A."/>
            <person name="Takaki Y."/>
            <person name="Nishi S."/>
            <person name="Hori S."/>
            <person name="Arai W."/>
            <person name="Tsubouchi T."/>
            <person name="Morono Y."/>
            <person name="Uchiyama I."/>
            <person name="Ito T."/>
            <person name="Fujiyama A."/>
            <person name="Inagaki F."/>
            <person name="Takami H."/>
        </authorList>
    </citation>
    <scope>NUCLEOTIDE SEQUENCE</scope>
    <source>
        <strain evidence="1">Expedition CK06-06</strain>
    </source>
</reference>
<sequence length="51" mass="5651">SAYIPKVVKLHNDSGYTNKIMVGGSNMNIDMQYNGAGTGTDILYWTTLKLR</sequence>
<protein>
    <submittedName>
        <fullName evidence="1">Uncharacterized protein</fullName>
    </submittedName>
</protein>
<feature type="non-terminal residue" evidence="1">
    <location>
        <position position="1"/>
    </location>
</feature>
<organism evidence="1">
    <name type="scientific">marine sediment metagenome</name>
    <dbReference type="NCBI Taxonomy" id="412755"/>
    <lineage>
        <taxon>unclassified sequences</taxon>
        <taxon>metagenomes</taxon>
        <taxon>ecological metagenomes</taxon>
    </lineage>
</organism>